<evidence type="ECO:0008006" key="5">
    <source>
        <dbReference type="Google" id="ProtNLM"/>
    </source>
</evidence>
<reference evidence="3 4" key="1">
    <citation type="submission" date="2019-03" db="EMBL/GenBank/DDBJ databases">
        <title>Genomic Encyclopedia of Type Strains, Phase IV (KMG-IV): sequencing the most valuable type-strain genomes for metagenomic binning, comparative biology and taxonomic classification.</title>
        <authorList>
            <person name="Goeker M."/>
        </authorList>
    </citation>
    <scope>NUCLEOTIDE SEQUENCE [LARGE SCALE GENOMIC DNA]</scope>
    <source>
        <strain evidence="3 4">DSM 44496</strain>
    </source>
</reference>
<dbReference type="AlphaFoldDB" id="A0A4V3CQ83"/>
<dbReference type="Proteomes" id="UP000295087">
    <property type="component" value="Unassembled WGS sequence"/>
</dbReference>
<comment type="caution">
    <text evidence="3">The sequence shown here is derived from an EMBL/GenBank/DDBJ whole genome shotgun (WGS) entry which is preliminary data.</text>
</comment>
<keyword evidence="2" id="KW-0732">Signal</keyword>
<keyword evidence="1" id="KW-0812">Transmembrane</keyword>
<keyword evidence="1" id="KW-0472">Membrane</keyword>
<organism evidence="3 4">
    <name type="scientific">Nocardia ignorata</name>
    <dbReference type="NCBI Taxonomy" id="145285"/>
    <lineage>
        <taxon>Bacteria</taxon>
        <taxon>Bacillati</taxon>
        <taxon>Actinomycetota</taxon>
        <taxon>Actinomycetes</taxon>
        <taxon>Mycobacteriales</taxon>
        <taxon>Nocardiaceae</taxon>
        <taxon>Nocardia</taxon>
    </lineage>
</organism>
<feature type="transmembrane region" description="Helical" evidence="1">
    <location>
        <begin position="225"/>
        <end position="250"/>
    </location>
</feature>
<keyword evidence="1" id="KW-1133">Transmembrane helix</keyword>
<evidence type="ECO:0000313" key="3">
    <source>
        <dbReference type="EMBL" id="TDP41169.1"/>
    </source>
</evidence>
<feature type="signal peptide" evidence="2">
    <location>
        <begin position="1"/>
        <end position="39"/>
    </location>
</feature>
<feature type="chain" id="PRO_5038732224" description="Outer membrane protein with glycine zipper" evidence="2">
    <location>
        <begin position="40"/>
        <end position="277"/>
    </location>
</feature>
<dbReference type="EMBL" id="SNXK01000001">
    <property type="protein sequence ID" value="TDP41169.1"/>
    <property type="molecule type" value="Genomic_DNA"/>
</dbReference>
<evidence type="ECO:0000256" key="2">
    <source>
        <dbReference type="SAM" id="SignalP"/>
    </source>
</evidence>
<dbReference type="RefSeq" id="WP_067491951.1">
    <property type="nucleotide sequence ID" value="NZ_JBHXPO010000001.1"/>
</dbReference>
<protein>
    <recommendedName>
        <fullName evidence="5">Outer membrane protein with glycine zipper</fullName>
    </recommendedName>
</protein>
<name>A0A4V3CQ83_NOCIG</name>
<evidence type="ECO:0000256" key="1">
    <source>
        <dbReference type="SAM" id="Phobius"/>
    </source>
</evidence>
<keyword evidence="4" id="KW-1185">Reference proteome</keyword>
<gene>
    <name evidence="3" type="ORF">DFR75_101267</name>
</gene>
<sequence>MATGKHRAPSPQRQKVGSVVAAGAVPLVMALIGTGTANADPAQAAVTQPEQQPIAPEYDAVAPNAAPYVTAPKPANTRSSLPWARTGPETDYLSPVGPLHLPTAVAPVPPILPPPGQFRFGDQQVPVPDFVPVETSIQINDASAVTEANLATFLDSVGLERSRSDRIAESTIGTAARGAAVGSTVAIPAAMMASTVGAVAGLVAGVVFLPVGLVAGPILGGMAGYMAVSVPATIVGAGVGAAVGAANGFLAPPRGMTPDTVDAHGADATAEAELSIA</sequence>
<accession>A0A4V3CQ83</accession>
<feature type="transmembrane region" description="Helical" evidence="1">
    <location>
        <begin position="196"/>
        <end position="219"/>
    </location>
</feature>
<evidence type="ECO:0000313" key="4">
    <source>
        <dbReference type="Proteomes" id="UP000295087"/>
    </source>
</evidence>
<proteinExistence type="predicted"/>